<reference evidence="2 3" key="2">
    <citation type="journal article" date="2012" name="Open Biol.">
        <title>Characteristics of nucleosomes and linker DNA regions on the genome of the basidiomycete Mixia osmundae revealed by mono- and dinucleosome mapping.</title>
        <authorList>
            <person name="Nishida H."/>
            <person name="Kondo S."/>
            <person name="Matsumoto T."/>
            <person name="Suzuki Y."/>
            <person name="Yoshikawa H."/>
            <person name="Taylor T.D."/>
            <person name="Sugiyama J."/>
        </authorList>
    </citation>
    <scope>NUCLEOTIDE SEQUENCE [LARGE SCALE GENOMIC DNA]</scope>
    <source>
        <strain evidence="3">CBS 9802 / IAM 14324 / JCM 22182 / KY 12970</strain>
    </source>
</reference>
<evidence type="ECO:0000313" key="3">
    <source>
        <dbReference type="Proteomes" id="UP000009131"/>
    </source>
</evidence>
<keyword evidence="3" id="KW-1185">Reference proteome</keyword>
<sequence>MMVPAAFIFSLASLISAARIDTKPIEARDANRLVHRHNGPYTWCGIKIELPLAKDSLALQWSLKWNSKSGTYQVNPEGIITSAKYNPSVIENGQTTINPSLAVSGQLDDATKDTFDVLLQLQIAHDGNIEAAGLVQAKYNGVAPANMPSYRFQCSDDPKQANKYTIPVIPVRDMYARCVPG</sequence>
<keyword evidence="1" id="KW-0732">Signal</keyword>
<proteinExistence type="predicted"/>
<dbReference type="InParanoid" id="G7E187"/>
<reference evidence="2 3" key="1">
    <citation type="journal article" date="2011" name="J. Gen. Appl. Microbiol.">
        <title>Draft genome sequencing of the enigmatic basidiomycete Mixia osmundae.</title>
        <authorList>
            <person name="Nishida H."/>
            <person name="Nagatsuka Y."/>
            <person name="Sugiyama J."/>
        </authorList>
    </citation>
    <scope>NUCLEOTIDE SEQUENCE [LARGE SCALE GENOMIC DNA]</scope>
    <source>
        <strain evidence="3">CBS 9802 / IAM 14324 / JCM 22182 / KY 12970</strain>
    </source>
</reference>
<evidence type="ECO:0000256" key="1">
    <source>
        <dbReference type="SAM" id="SignalP"/>
    </source>
</evidence>
<feature type="signal peptide" evidence="1">
    <location>
        <begin position="1"/>
        <end position="17"/>
    </location>
</feature>
<feature type="chain" id="PRO_5009955649" evidence="1">
    <location>
        <begin position="18"/>
        <end position="181"/>
    </location>
</feature>
<dbReference type="EMBL" id="BABT02000102">
    <property type="protein sequence ID" value="GAA96597.1"/>
    <property type="molecule type" value="Genomic_DNA"/>
</dbReference>
<dbReference type="Proteomes" id="UP000009131">
    <property type="component" value="Unassembled WGS sequence"/>
</dbReference>
<gene>
    <name evidence="2" type="primary">Mo03267</name>
    <name evidence="2" type="ORF">E5Q_03267</name>
</gene>
<name>G7E187_MIXOS</name>
<organism evidence="2 3">
    <name type="scientific">Mixia osmundae (strain CBS 9802 / IAM 14324 / JCM 22182 / KY 12970)</name>
    <dbReference type="NCBI Taxonomy" id="764103"/>
    <lineage>
        <taxon>Eukaryota</taxon>
        <taxon>Fungi</taxon>
        <taxon>Dikarya</taxon>
        <taxon>Basidiomycota</taxon>
        <taxon>Pucciniomycotina</taxon>
        <taxon>Mixiomycetes</taxon>
        <taxon>Mixiales</taxon>
        <taxon>Mixiaceae</taxon>
        <taxon>Mixia</taxon>
    </lineage>
</organism>
<accession>G7E187</accession>
<dbReference type="RefSeq" id="XP_014567362.1">
    <property type="nucleotide sequence ID" value="XM_014711876.1"/>
</dbReference>
<protein>
    <submittedName>
        <fullName evidence="2">Uncharacterized protein</fullName>
    </submittedName>
</protein>
<dbReference type="AlphaFoldDB" id="G7E187"/>
<dbReference type="HOGENOM" id="CLU_100677_0_0_1"/>
<evidence type="ECO:0000313" key="2">
    <source>
        <dbReference type="EMBL" id="GAA96597.1"/>
    </source>
</evidence>
<comment type="caution">
    <text evidence="2">The sequence shown here is derived from an EMBL/GenBank/DDBJ whole genome shotgun (WGS) entry which is preliminary data.</text>
</comment>